<dbReference type="Proteomes" id="UP001168552">
    <property type="component" value="Unassembled WGS sequence"/>
</dbReference>
<feature type="compositionally biased region" description="Basic and acidic residues" evidence="12">
    <location>
        <begin position="122"/>
        <end position="132"/>
    </location>
</feature>
<comment type="caution">
    <text evidence="9">Lacks conserved residue(s) required for the propagation of feature annotation.</text>
</comment>
<dbReference type="PANTHER" id="PTHR46425">
    <property type="entry name" value="TRANSCRIPTION TERMINATION FACTOR RHO"/>
    <property type="match status" value="1"/>
</dbReference>
<dbReference type="InterPro" id="IPR003593">
    <property type="entry name" value="AAA+_ATPase"/>
</dbReference>
<dbReference type="SMART" id="SM00357">
    <property type="entry name" value="CSP"/>
    <property type="match status" value="1"/>
</dbReference>
<keyword evidence="3 9" id="KW-0378">Hydrolase</keyword>
<dbReference type="InterPro" id="IPR000194">
    <property type="entry name" value="ATPase_F1/V1/A1_a/bsu_nucl-bd"/>
</dbReference>
<feature type="domain" description="Rho RNA-BD" evidence="13">
    <location>
        <begin position="216"/>
        <end position="291"/>
    </location>
</feature>
<evidence type="ECO:0000256" key="6">
    <source>
        <dbReference type="ARBA" id="ARBA00022884"/>
    </source>
</evidence>
<keyword evidence="5 9" id="KW-0067">ATP-binding</keyword>
<feature type="compositionally biased region" description="Basic and acidic residues" evidence="12">
    <location>
        <begin position="140"/>
        <end position="201"/>
    </location>
</feature>
<evidence type="ECO:0000256" key="1">
    <source>
        <dbReference type="ARBA" id="ARBA00022472"/>
    </source>
</evidence>
<dbReference type="InterPro" id="IPR036269">
    <property type="entry name" value="Rho_N_sf"/>
</dbReference>
<dbReference type="Gene3D" id="3.40.50.300">
    <property type="entry name" value="P-loop containing nucleotide triphosphate hydrolases"/>
    <property type="match status" value="1"/>
</dbReference>
<sequence length="584" mass="66191">MYNIEDLNLKLLSELKEIAESLGVENFKKLSKKELVYKILDQQAITPEKELEKKLPGAKRKAVVVEDVPAKDSRKNLRPRRVNVEEGSSPAAESPAAPEADNAEDILRSFNIGAENKGAKNTQDKPERKDRNAQPVQAERAPKQREEREPREAREQREPREQKEPREQREPREAREPKEQTPRNEENQEARAPREQEERKAPASRYNQTIKDFDGMIVNEGVLEIMQDGYGFLRSPDYNYLASPDDIYVSPSQIKLFGLKTGDTVKGQIRPPKEGEKYFALLRVETINGKTTEEIRDRVPFEYLTPLFPEEKLRLSTKSHDNYSTRILDLFAPIGKGQRGMIVAQPKTGKTVLLKQIANAIAENHPEVYLIVLLIDERPEEVTDMARSVKAEVIASTFDEQAEKHVKVSSIVLEKAKRMVECGHDVVILLDSITRLARAYNTVVPSSGKILSGGVDANALHKPKRFFGAARNLENGGSLTIIATALIDTGSKMDEVIFEEFKGTGNMELQLDRKLSNNRIYPAIDVPSSGTRREDLLIDKEELSRIWILRKFMSDMNSREAIEFLLDKMKGTKDNTEFLVSMNG</sequence>
<dbReference type="Gene3D" id="1.10.720.10">
    <property type="match status" value="1"/>
</dbReference>
<dbReference type="Pfam" id="PF00006">
    <property type="entry name" value="ATP-synt_ab"/>
    <property type="match status" value="1"/>
</dbReference>
<dbReference type="InterPro" id="IPR011112">
    <property type="entry name" value="Rho-like_N"/>
</dbReference>
<evidence type="ECO:0000256" key="9">
    <source>
        <dbReference type="HAMAP-Rule" id="MF_01884"/>
    </source>
</evidence>
<evidence type="ECO:0000256" key="7">
    <source>
        <dbReference type="ARBA" id="ARBA00023015"/>
    </source>
</evidence>
<feature type="binding site" evidence="9">
    <location>
        <begin position="347"/>
        <end position="352"/>
    </location>
    <ligand>
        <name>ATP</name>
        <dbReference type="ChEBI" id="CHEBI:30616"/>
    </ligand>
</feature>
<keyword evidence="8 9" id="KW-0804">Transcription</keyword>
<dbReference type="Gene3D" id="2.40.50.140">
    <property type="entry name" value="Nucleic acid-binding proteins"/>
    <property type="match status" value="1"/>
</dbReference>
<dbReference type="Pfam" id="PF07498">
    <property type="entry name" value="Rho_N"/>
    <property type="match status" value="1"/>
</dbReference>
<dbReference type="RefSeq" id="WP_320005264.1">
    <property type="nucleotide sequence ID" value="NZ_JAUHJS010000008.1"/>
</dbReference>
<dbReference type="InterPro" id="IPR041703">
    <property type="entry name" value="Rho_factor_ATP-bd"/>
</dbReference>
<name>A0ABT8F8C6_9BACT</name>
<evidence type="ECO:0000256" key="12">
    <source>
        <dbReference type="SAM" id="MobiDB-lite"/>
    </source>
</evidence>
<dbReference type="CDD" id="cd04459">
    <property type="entry name" value="Rho_CSD"/>
    <property type="match status" value="1"/>
</dbReference>
<feature type="compositionally biased region" description="Low complexity" evidence="12">
    <location>
        <begin position="85"/>
        <end position="100"/>
    </location>
</feature>
<dbReference type="SUPFAM" id="SSF50249">
    <property type="entry name" value="Nucleic acid-binding proteins"/>
    <property type="match status" value="1"/>
</dbReference>
<reference evidence="14" key="1">
    <citation type="submission" date="2023-06" db="EMBL/GenBank/DDBJ databases">
        <title>Cytophagales bacterium Strain LB-30, isolated from soil.</title>
        <authorList>
            <person name="Liu B."/>
        </authorList>
    </citation>
    <scope>NUCLEOTIDE SEQUENCE</scope>
    <source>
        <strain evidence="14">LB-30</strain>
    </source>
</reference>
<dbReference type="EMBL" id="JAUHJS010000008">
    <property type="protein sequence ID" value="MDN4166726.1"/>
    <property type="molecule type" value="Genomic_DNA"/>
</dbReference>
<feature type="binding site" evidence="9">
    <location>
        <position position="378"/>
    </location>
    <ligand>
        <name>ATP</name>
        <dbReference type="ChEBI" id="CHEBI:30616"/>
    </ligand>
</feature>
<dbReference type="PANTHER" id="PTHR46425:SF1">
    <property type="entry name" value="TRANSCRIPTION TERMINATION FACTOR RHO"/>
    <property type="match status" value="1"/>
</dbReference>
<dbReference type="EC" id="3.6.4.-" evidence="9 10"/>
<evidence type="ECO:0000256" key="8">
    <source>
        <dbReference type="ARBA" id="ARBA00023163"/>
    </source>
</evidence>
<comment type="similarity">
    <text evidence="9 11">Belongs to the Rho family.</text>
</comment>
<dbReference type="CDD" id="cd01128">
    <property type="entry name" value="rho_factor_C"/>
    <property type="match status" value="1"/>
</dbReference>
<dbReference type="GO" id="GO:0016787">
    <property type="term" value="F:hydrolase activity"/>
    <property type="evidence" value="ECO:0007669"/>
    <property type="project" value="UniProtKB-KW"/>
</dbReference>
<protein>
    <recommendedName>
        <fullName evidence="9 10">Transcription termination factor Rho</fullName>
        <ecNumber evidence="9 10">3.6.4.-</ecNumber>
    </recommendedName>
    <alternativeName>
        <fullName evidence="9">ATP-dependent helicase Rho</fullName>
    </alternativeName>
</protein>
<organism evidence="14 15">
    <name type="scientific">Shiella aurantiaca</name>
    <dbReference type="NCBI Taxonomy" id="3058365"/>
    <lineage>
        <taxon>Bacteria</taxon>
        <taxon>Pseudomonadati</taxon>
        <taxon>Bacteroidota</taxon>
        <taxon>Cytophagia</taxon>
        <taxon>Cytophagales</taxon>
        <taxon>Shiellaceae</taxon>
        <taxon>Shiella</taxon>
    </lineage>
</organism>
<gene>
    <name evidence="9 14" type="primary">rho</name>
    <name evidence="14" type="ORF">QWY31_14540</name>
</gene>
<evidence type="ECO:0000313" key="15">
    <source>
        <dbReference type="Proteomes" id="UP001168552"/>
    </source>
</evidence>
<comment type="subunit">
    <text evidence="9">Homohexamer. The homohexamer assembles into an open ring structure.</text>
</comment>
<dbReference type="NCBIfam" id="NF006886">
    <property type="entry name" value="PRK09376.1"/>
    <property type="match status" value="1"/>
</dbReference>
<dbReference type="NCBIfam" id="TIGR00767">
    <property type="entry name" value="rho"/>
    <property type="match status" value="1"/>
</dbReference>
<comment type="function">
    <text evidence="9">Facilitates transcription termination by a mechanism that involves Rho binding to the nascent RNA, activation of Rho's RNA-dependent ATPase activity, and release of the mRNA from the DNA template.</text>
</comment>
<comment type="caution">
    <text evidence="14">The sequence shown here is derived from an EMBL/GenBank/DDBJ whole genome shotgun (WGS) entry which is preliminary data.</text>
</comment>
<keyword evidence="7 9" id="KW-0805">Transcription regulation</keyword>
<keyword evidence="2 9" id="KW-0547">Nucleotide-binding</keyword>
<dbReference type="PROSITE" id="PS51856">
    <property type="entry name" value="RHO_RNA_BD"/>
    <property type="match status" value="1"/>
</dbReference>
<evidence type="ECO:0000256" key="5">
    <source>
        <dbReference type="ARBA" id="ARBA00022840"/>
    </source>
</evidence>
<evidence type="ECO:0000256" key="2">
    <source>
        <dbReference type="ARBA" id="ARBA00022741"/>
    </source>
</evidence>
<dbReference type="SMART" id="SM00382">
    <property type="entry name" value="AAA"/>
    <property type="match status" value="1"/>
</dbReference>
<dbReference type="InterPro" id="IPR011113">
    <property type="entry name" value="Rho_RNA-bd"/>
</dbReference>
<dbReference type="InterPro" id="IPR011129">
    <property type="entry name" value="CSD"/>
</dbReference>
<keyword evidence="4 9" id="KW-0347">Helicase</keyword>
<dbReference type="InterPro" id="IPR012340">
    <property type="entry name" value="NA-bd_OB-fold"/>
</dbReference>
<evidence type="ECO:0000313" key="14">
    <source>
        <dbReference type="EMBL" id="MDN4166726.1"/>
    </source>
</evidence>
<evidence type="ECO:0000256" key="3">
    <source>
        <dbReference type="ARBA" id="ARBA00022801"/>
    </source>
</evidence>
<keyword evidence="6 9" id="KW-0694">RNA-binding</keyword>
<dbReference type="Pfam" id="PF07497">
    <property type="entry name" value="Rho_RNA_bind"/>
    <property type="match status" value="1"/>
</dbReference>
<dbReference type="InterPro" id="IPR004665">
    <property type="entry name" value="Term_rho"/>
</dbReference>
<dbReference type="InterPro" id="IPR027417">
    <property type="entry name" value="P-loop_NTPase"/>
</dbReference>
<accession>A0ABT8F8C6</accession>
<keyword evidence="1 9" id="KW-0806">Transcription termination</keyword>
<dbReference type="SMART" id="SM00959">
    <property type="entry name" value="Rho_N"/>
    <property type="match status" value="1"/>
</dbReference>
<feature type="region of interest" description="Disordered" evidence="12">
    <location>
        <begin position="65"/>
        <end position="207"/>
    </location>
</feature>
<evidence type="ECO:0000256" key="11">
    <source>
        <dbReference type="PROSITE-ProRule" id="PRU01203"/>
    </source>
</evidence>
<feature type="binding site" evidence="9">
    <location>
        <begin position="335"/>
        <end position="340"/>
    </location>
    <ligand>
        <name>ATP</name>
        <dbReference type="ChEBI" id="CHEBI:30616"/>
    </ligand>
</feature>
<evidence type="ECO:0000256" key="4">
    <source>
        <dbReference type="ARBA" id="ARBA00022806"/>
    </source>
</evidence>
<keyword evidence="15" id="KW-1185">Reference proteome</keyword>
<dbReference type="HAMAP" id="MF_01884">
    <property type="entry name" value="Rho"/>
    <property type="match status" value="1"/>
</dbReference>
<evidence type="ECO:0000256" key="10">
    <source>
        <dbReference type="NCBIfam" id="TIGR00767"/>
    </source>
</evidence>
<proteinExistence type="inferred from homology"/>
<dbReference type="SUPFAM" id="SSF68912">
    <property type="entry name" value="Rho N-terminal domain-like"/>
    <property type="match status" value="1"/>
</dbReference>
<dbReference type="SUPFAM" id="SSF52540">
    <property type="entry name" value="P-loop containing nucleoside triphosphate hydrolases"/>
    <property type="match status" value="1"/>
</dbReference>
<evidence type="ECO:0000259" key="13">
    <source>
        <dbReference type="PROSITE" id="PS51856"/>
    </source>
</evidence>